<dbReference type="NCBIfam" id="TIGR02532">
    <property type="entry name" value="IV_pilin_GFxxxE"/>
    <property type="match status" value="1"/>
</dbReference>
<dbReference type="SUPFAM" id="SSF54523">
    <property type="entry name" value="Pili subunits"/>
    <property type="match status" value="1"/>
</dbReference>
<evidence type="ECO:0000256" key="1">
    <source>
        <dbReference type="ARBA" id="ARBA00004167"/>
    </source>
</evidence>
<feature type="transmembrane region" description="Helical" evidence="4">
    <location>
        <begin position="6"/>
        <end position="30"/>
    </location>
</feature>
<dbReference type="PANTHER" id="PTHR30093:SF34">
    <property type="entry name" value="PREPILIN PEPTIDASE-DEPENDENT PROTEIN D"/>
    <property type="match status" value="1"/>
</dbReference>
<evidence type="ECO:0000313" key="6">
    <source>
        <dbReference type="Proteomes" id="UP000254848"/>
    </source>
</evidence>
<dbReference type="EMBL" id="QRAP01000002">
    <property type="protein sequence ID" value="RDK95866.1"/>
    <property type="molecule type" value="Genomic_DNA"/>
</dbReference>
<evidence type="ECO:0000256" key="3">
    <source>
        <dbReference type="ARBA" id="ARBA00022481"/>
    </source>
</evidence>
<reference evidence="5 6" key="1">
    <citation type="submission" date="2018-07" db="EMBL/GenBank/DDBJ databases">
        <title>Genomic Encyclopedia of Type Strains, Phase IV (KMG-IV): sequencing the most valuable type-strain genomes for metagenomic binning, comparative biology and taxonomic classification.</title>
        <authorList>
            <person name="Goeker M."/>
        </authorList>
    </citation>
    <scope>NUCLEOTIDE SEQUENCE [LARGE SCALE GENOMIC DNA]</scope>
    <source>
        <strain evidence="5 6">DSM 103736</strain>
    </source>
</reference>
<gene>
    <name evidence="5" type="ORF">C8D90_102349</name>
</gene>
<comment type="subcellular location">
    <subcellularLocation>
        <location evidence="1">Membrane</location>
        <topology evidence="1">Single-pass membrane protein</topology>
    </subcellularLocation>
</comment>
<evidence type="ECO:0000256" key="2">
    <source>
        <dbReference type="ARBA" id="ARBA00005233"/>
    </source>
</evidence>
<evidence type="ECO:0000313" key="5">
    <source>
        <dbReference type="EMBL" id="RDK95866.1"/>
    </source>
</evidence>
<evidence type="ECO:0000256" key="4">
    <source>
        <dbReference type="SAM" id="Phobius"/>
    </source>
</evidence>
<keyword evidence="3" id="KW-0488">Methylation</keyword>
<dbReference type="GO" id="GO:0044096">
    <property type="term" value="C:type IV pilus"/>
    <property type="evidence" value="ECO:0007669"/>
    <property type="project" value="TreeGrafter"/>
</dbReference>
<dbReference type="GO" id="GO:0016020">
    <property type="term" value="C:membrane"/>
    <property type="evidence" value="ECO:0007669"/>
    <property type="project" value="UniProtKB-SubCell"/>
</dbReference>
<dbReference type="NCBIfam" id="NF007862">
    <property type="entry name" value="PRK10574.1"/>
    <property type="match status" value="1"/>
</dbReference>
<dbReference type="Proteomes" id="UP000254848">
    <property type="component" value="Unassembled WGS sequence"/>
</dbReference>
<name>A0A370R2U9_9GAMM</name>
<accession>A0A370R2U9</accession>
<comment type="similarity">
    <text evidence="2">Belongs to the N-Me-Phe pilin family.</text>
</comment>
<sequence length="149" mass="15448">MTRQSGFTLIELMVVIAIIAILSAAGLPAYQSYIQKAAMTDLLQSIMPYKTATELCALEQGVLTGCNSGSQGIPEGKSSNYVSTVSVQQGVIRLSGQQALAGLSVIMTPQPDSSSGDLSWSRTCTAADNASLVSACESVLRFTPAPGAN</sequence>
<dbReference type="AlphaFoldDB" id="A0A370R2U9"/>
<proteinExistence type="inferred from homology"/>
<dbReference type="RefSeq" id="WP_115457597.1">
    <property type="nucleotide sequence ID" value="NZ_QRAP01000002.1"/>
</dbReference>
<dbReference type="Pfam" id="PF07963">
    <property type="entry name" value="N_methyl"/>
    <property type="match status" value="1"/>
</dbReference>
<keyword evidence="6" id="KW-1185">Reference proteome</keyword>
<keyword evidence="4" id="KW-1133">Transmembrane helix</keyword>
<dbReference type="OrthoDB" id="5918848at2"/>
<dbReference type="InterPro" id="IPR045584">
    <property type="entry name" value="Pilin-like"/>
</dbReference>
<dbReference type="Gene3D" id="3.30.700.10">
    <property type="entry name" value="Glycoprotein, Type 4 Pilin"/>
    <property type="match status" value="1"/>
</dbReference>
<organism evidence="5 6">
    <name type="scientific">Enterobacillus tribolii</name>
    <dbReference type="NCBI Taxonomy" id="1487935"/>
    <lineage>
        <taxon>Bacteria</taxon>
        <taxon>Pseudomonadati</taxon>
        <taxon>Pseudomonadota</taxon>
        <taxon>Gammaproteobacteria</taxon>
        <taxon>Enterobacterales</taxon>
        <taxon>Hafniaceae</taxon>
        <taxon>Enterobacillus</taxon>
    </lineage>
</organism>
<keyword evidence="4" id="KW-0472">Membrane</keyword>
<comment type="caution">
    <text evidence="5">The sequence shown here is derived from an EMBL/GenBank/DDBJ whole genome shotgun (WGS) entry which is preliminary data.</text>
</comment>
<dbReference type="PROSITE" id="PS00409">
    <property type="entry name" value="PROKAR_NTER_METHYL"/>
    <property type="match status" value="1"/>
</dbReference>
<dbReference type="PANTHER" id="PTHR30093">
    <property type="entry name" value="GENERAL SECRETION PATHWAY PROTEIN G"/>
    <property type="match status" value="1"/>
</dbReference>
<keyword evidence="4" id="KW-0812">Transmembrane</keyword>
<dbReference type="InterPro" id="IPR012902">
    <property type="entry name" value="N_methyl_site"/>
</dbReference>
<protein>
    <submittedName>
        <fullName evidence="5">Prepilin peptidase dependent protein D</fullName>
    </submittedName>
</protein>
<dbReference type="GO" id="GO:0043107">
    <property type="term" value="P:type IV pilus-dependent motility"/>
    <property type="evidence" value="ECO:0007669"/>
    <property type="project" value="TreeGrafter"/>
</dbReference>